<name>A0AAV7WJ00_PLEWA</name>
<dbReference type="InterPro" id="IPR036236">
    <property type="entry name" value="Znf_C2H2_sf"/>
</dbReference>
<dbReference type="EMBL" id="JANPWB010000001">
    <property type="protein sequence ID" value="KAJ1212946.1"/>
    <property type="molecule type" value="Genomic_DNA"/>
</dbReference>
<gene>
    <name evidence="14" type="ORF">NDU88_000589</name>
</gene>
<feature type="domain" description="C2H2-type" evidence="13">
    <location>
        <begin position="176"/>
        <end position="203"/>
    </location>
</feature>
<evidence type="ECO:0000256" key="2">
    <source>
        <dbReference type="ARBA" id="ARBA00004123"/>
    </source>
</evidence>
<dbReference type="GO" id="GO:0008270">
    <property type="term" value="F:zinc ion binding"/>
    <property type="evidence" value="ECO:0007669"/>
    <property type="project" value="UniProtKB-KW"/>
</dbReference>
<dbReference type="AlphaFoldDB" id="A0AAV7WJ00"/>
<dbReference type="PANTHER" id="PTHR23226">
    <property type="entry name" value="ZINC FINGER AND SCAN DOMAIN-CONTAINING"/>
    <property type="match status" value="1"/>
</dbReference>
<keyword evidence="5" id="KW-0677">Repeat</keyword>
<dbReference type="GO" id="GO:0000981">
    <property type="term" value="F:DNA-binding transcription factor activity, RNA polymerase II-specific"/>
    <property type="evidence" value="ECO:0007669"/>
    <property type="project" value="TreeGrafter"/>
</dbReference>
<keyword evidence="10" id="KW-0804">Transcription</keyword>
<evidence type="ECO:0000256" key="3">
    <source>
        <dbReference type="ARBA" id="ARBA00006991"/>
    </source>
</evidence>
<evidence type="ECO:0000256" key="11">
    <source>
        <dbReference type="ARBA" id="ARBA00023242"/>
    </source>
</evidence>
<dbReference type="FunFam" id="3.30.160.60:FF:000478">
    <property type="entry name" value="Zinc finger protein 133"/>
    <property type="match status" value="1"/>
</dbReference>
<evidence type="ECO:0000256" key="1">
    <source>
        <dbReference type="ARBA" id="ARBA00003767"/>
    </source>
</evidence>
<evidence type="ECO:0000259" key="13">
    <source>
        <dbReference type="PROSITE" id="PS50157"/>
    </source>
</evidence>
<dbReference type="GO" id="GO:0042802">
    <property type="term" value="F:identical protein binding"/>
    <property type="evidence" value="ECO:0007669"/>
    <property type="project" value="UniProtKB-ARBA"/>
</dbReference>
<protein>
    <recommendedName>
        <fullName evidence="13">C2H2-type domain-containing protein</fullName>
    </recommendedName>
</protein>
<feature type="domain" description="C2H2-type" evidence="13">
    <location>
        <begin position="204"/>
        <end position="231"/>
    </location>
</feature>
<keyword evidence="8" id="KW-0805">Transcription regulation</keyword>
<keyword evidence="4" id="KW-0479">Metal-binding</keyword>
<comment type="similarity">
    <text evidence="3">Belongs to the krueppel C2H2-type zinc-finger protein family.</text>
</comment>
<comment type="caution">
    <text evidence="14">The sequence shown here is derived from an EMBL/GenBank/DDBJ whole genome shotgun (WGS) entry which is preliminary data.</text>
</comment>
<comment type="function">
    <text evidence="1">May be involved in transcriptional regulation.</text>
</comment>
<dbReference type="Gene3D" id="3.30.160.60">
    <property type="entry name" value="Classic Zinc Finger"/>
    <property type="match status" value="3"/>
</dbReference>
<keyword evidence="11" id="KW-0539">Nucleus</keyword>
<evidence type="ECO:0000256" key="9">
    <source>
        <dbReference type="ARBA" id="ARBA00023125"/>
    </source>
</evidence>
<dbReference type="GO" id="GO:0000978">
    <property type="term" value="F:RNA polymerase II cis-regulatory region sequence-specific DNA binding"/>
    <property type="evidence" value="ECO:0007669"/>
    <property type="project" value="TreeGrafter"/>
</dbReference>
<evidence type="ECO:0000313" key="15">
    <source>
        <dbReference type="Proteomes" id="UP001066276"/>
    </source>
</evidence>
<dbReference type="PANTHER" id="PTHR23226:SF379">
    <property type="entry name" value="C2H2-TYPE DOMAIN-CONTAINING PROTEIN"/>
    <property type="match status" value="1"/>
</dbReference>
<evidence type="ECO:0000256" key="12">
    <source>
        <dbReference type="PROSITE-ProRule" id="PRU00042"/>
    </source>
</evidence>
<organism evidence="14 15">
    <name type="scientific">Pleurodeles waltl</name>
    <name type="common">Iberian ribbed newt</name>
    <dbReference type="NCBI Taxonomy" id="8319"/>
    <lineage>
        <taxon>Eukaryota</taxon>
        <taxon>Metazoa</taxon>
        <taxon>Chordata</taxon>
        <taxon>Craniata</taxon>
        <taxon>Vertebrata</taxon>
        <taxon>Euteleostomi</taxon>
        <taxon>Amphibia</taxon>
        <taxon>Batrachia</taxon>
        <taxon>Caudata</taxon>
        <taxon>Salamandroidea</taxon>
        <taxon>Salamandridae</taxon>
        <taxon>Pleurodelinae</taxon>
        <taxon>Pleurodeles</taxon>
    </lineage>
</organism>
<dbReference type="Proteomes" id="UP001066276">
    <property type="component" value="Chromosome 1_1"/>
</dbReference>
<evidence type="ECO:0000256" key="8">
    <source>
        <dbReference type="ARBA" id="ARBA00023015"/>
    </source>
</evidence>
<reference evidence="14" key="1">
    <citation type="journal article" date="2022" name="bioRxiv">
        <title>Sequencing and chromosome-scale assembly of the giantPleurodeles waltlgenome.</title>
        <authorList>
            <person name="Brown T."/>
            <person name="Elewa A."/>
            <person name="Iarovenko S."/>
            <person name="Subramanian E."/>
            <person name="Araus A.J."/>
            <person name="Petzold A."/>
            <person name="Susuki M."/>
            <person name="Suzuki K.-i.T."/>
            <person name="Hayashi T."/>
            <person name="Toyoda A."/>
            <person name="Oliveira C."/>
            <person name="Osipova E."/>
            <person name="Leigh N.D."/>
            <person name="Simon A."/>
            <person name="Yun M.H."/>
        </authorList>
    </citation>
    <scope>NUCLEOTIDE SEQUENCE</scope>
    <source>
        <strain evidence="14">20211129_DDA</strain>
        <tissue evidence="14">Liver</tissue>
    </source>
</reference>
<comment type="subcellular location">
    <subcellularLocation>
        <location evidence="2">Nucleus</location>
    </subcellularLocation>
</comment>
<dbReference type="SMART" id="SM00355">
    <property type="entry name" value="ZnF_C2H2"/>
    <property type="match status" value="3"/>
</dbReference>
<evidence type="ECO:0000313" key="14">
    <source>
        <dbReference type="EMBL" id="KAJ1212946.1"/>
    </source>
</evidence>
<evidence type="ECO:0000256" key="5">
    <source>
        <dbReference type="ARBA" id="ARBA00022737"/>
    </source>
</evidence>
<dbReference type="InterPro" id="IPR013087">
    <property type="entry name" value="Znf_C2H2_type"/>
</dbReference>
<dbReference type="PROSITE" id="PS00028">
    <property type="entry name" value="ZINC_FINGER_C2H2_1"/>
    <property type="match status" value="3"/>
</dbReference>
<evidence type="ECO:0000256" key="7">
    <source>
        <dbReference type="ARBA" id="ARBA00022833"/>
    </source>
</evidence>
<dbReference type="FunFam" id="3.30.160.60:FF:000508">
    <property type="entry name" value="Myeloid zinc finger 1"/>
    <property type="match status" value="1"/>
</dbReference>
<dbReference type="GO" id="GO:0005634">
    <property type="term" value="C:nucleus"/>
    <property type="evidence" value="ECO:0007669"/>
    <property type="project" value="UniProtKB-SubCell"/>
</dbReference>
<evidence type="ECO:0000256" key="6">
    <source>
        <dbReference type="ARBA" id="ARBA00022771"/>
    </source>
</evidence>
<sequence>MSDCAITLQASRRQQHSWTCPRGSRGKVWLVVAAAAEPGMKHTCGRVPAAGQGLSRGLHGCARRGAGVCSDMAPKNPYKKKGFENCSGKFVPLHTFPRKAIKSKEGHHENPTKNQTEVQADCEKDCKNPEDNPEVKNCAGKKSYASGDCGMRTSKPLIDQRQSCVKKTTHRRMNTHECSECGKSFRDRSVLVAHQFIHTGEKPHECTECGKCFRQIAHLISHQRTHTGERPYACTECDKKFRYRTNLRHHRQIHTGEKPHACSECGN</sequence>
<keyword evidence="9" id="KW-0238">DNA-binding</keyword>
<dbReference type="SUPFAM" id="SSF57667">
    <property type="entry name" value="beta-beta-alpha zinc fingers"/>
    <property type="match status" value="2"/>
</dbReference>
<evidence type="ECO:0000256" key="10">
    <source>
        <dbReference type="ARBA" id="ARBA00023163"/>
    </source>
</evidence>
<dbReference type="FunFam" id="3.30.160.60:FF:000250">
    <property type="entry name" value="zinc finger protein 197 isoform X1"/>
    <property type="match status" value="1"/>
</dbReference>
<keyword evidence="6 12" id="KW-0863">Zinc-finger</keyword>
<feature type="domain" description="C2H2-type" evidence="13">
    <location>
        <begin position="232"/>
        <end position="259"/>
    </location>
</feature>
<evidence type="ECO:0000256" key="4">
    <source>
        <dbReference type="ARBA" id="ARBA00022723"/>
    </source>
</evidence>
<dbReference type="Pfam" id="PF00096">
    <property type="entry name" value="zf-C2H2"/>
    <property type="match status" value="3"/>
</dbReference>
<dbReference type="PROSITE" id="PS50157">
    <property type="entry name" value="ZINC_FINGER_C2H2_2"/>
    <property type="match status" value="3"/>
</dbReference>
<keyword evidence="7" id="KW-0862">Zinc</keyword>
<proteinExistence type="inferred from homology"/>
<accession>A0AAV7WJ00</accession>
<keyword evidence="15" id="KW-1185">Reference proteome</keyword>